<evidence type="ECO:0000313" key="2">
    <source>
        <dbReference type="Proteomes" id="UP000272400"/>
    </source>
</evidence>
<dbReference type="EMBL" id="RJKE01000001">
    <property type="protein sequence ID" value="ROO88760.1"/>
    <property type="molecule type" value="Genomic_DNA"/>
</dbReference>
<sequence>MTFLDRPLERPSTNPRGSSDLARLGVLLQDAGLIIELGEREGASSLRVHNPKRPELSCRVVVREHPEQGASWFWYSSWNGSICPVGNLEAASRDVQGWLFQNRQVAGRGA</sequence>
<protein>
    <submittedName>
        <fullName evidence="1">Uncharacterized protein</fullName>
    </submittedName>
</protein>
<proteinExistence type="predicted"/>
<keyword evidence="2" id="KW-1185">Reference proteome</keyword>
<dbReference type="RefSeq" id="WP_123667964.1">
    <property type="nucleotide sequence ID" value="NZ_RJKE01000001.1"/>
</dbReference>
<dbReference type="Proteomes" id="UP000272400">
    <property type="component" value="Unassembled WGS sequence"/>
</dbReference>
<gene>
    <name evidence="1" type="ORF">EDD29_6439</name>
</gene>
<accession>A0A3N1D5L1</accession>
<reference evidence="1 2" key="1">
    <citation type="submission" date="2018-11" db="EMBL/GenBank/DDBJ databases">
        <title>Sequencing the genomes of 1000 actinobacteria strains.</title>
        <authorList>
            <person name="Klenk H.-P."/>
        </authorList>
    </citation>
    <scope>NUCLEOTIDE SEQUENCE [LARGE SCALE GENOMIC DNA]</scope>
    <source>
        <strain evidence="1 2">DSM 44254</strain>
    </source>
</reference>
<evidence type="ECO:0000313" key="1">
    <source>
        <dbReference type="EMBL" id="ROO88760.1"/>
    </source>
</evidence>
<dbReference type="AlphaFoldDB" id="A0A3N1D5L1"/>
<name>A0A3N1D5L1_9ACTN</name>
<organism evidence="1 2">
    <name type="scientific">Actinocorallia herbida</name>
    <dbReference type="NCBI Taxonomy" id="58109"/>
    <lineage>
        <taxon>Bacteria</taxon>
        <taxon>Bacillati</taxon>
        <taxon>Actinomycetota</taxon>
        <taxon>Actinomycetes</taxon>
        <taxon>Streptosporangiales</taxon>
        <taxon>Thermomonosporaceae</taxon>
        <taxon>Actinocorallia</taxon>
    </lineage>
</organism>
<comment type="caution">
    <text evidence="1">The sequence shown here is derived from an EMBL/GenBank/DDBJ whole genome shotgun (WGS) entry which is preliminary data.</text>
</comment>